<protein>
    <submittedName>
        <fullName evidence="1">Uncharacterized protein</fullName>
    </submittedName>
</protein>
<name>A0A9W6KYY5_9PSEU</name>
<sequence length="65" mass="7313">MSITFFQRTTGTDRPARRRNPFRLAQFRPAAPFAGIFPADRDRERVLDELRAVGAPGDLVARANV</sequence>
<accession>A0A9W6KYY5</accession>
<reference evidence="1" key="2">
    <citation type="submission" date="2023-01" db="EMBL/GenBank/DDBJ databases">
        <authorList>
            <person name="Sun Q."/>
            <person name="Evtushenko L."/>
        </authorList>
    </citation>
    <scope>NUCLEOTIDE SEQUENCE</scope>
    <source>
        <strain evidence="1">VKM Ac-1069</strain>
    </source>
</reference>
<gene>
    <name evidence="1" type="ORF">GCM10017577_13930</name>
</gene>
<dbReference type="AlphaFoldDB" id="A0A9W6KYY5"/>
<evidence type="ECO:0000313" key="2">
    <source>
        <dbReference type="Proteomes" id="UP001143463"/>
    </source>
</evidence>
<dbReference type="RefSeq" id="WP_037040615.1">
    <property type="nucleotide sequence ID" value="NZ_BAAAUZ010000004.1"/>
</dbReference>
<evidence type="ECO:0000313" key="1">
    <source>
        <dbReference type="EMBL" id="GLL10253.1"/>
    </source>
</evidence>
<organism evidence="1 2">
    <name type="scientific">Pseudonocardia halophobica</name>
    <dbReference type="NCBI Taxonomy" id="29401"/>
    <lineage>
        <taxon>Bacteria</taxon>
        <taxon>Bacillati</taxon>
        <taxon>Actinomycetota</taxon>
        <taxon>Actinomycetes</taxon>
        <taxon>Pseudonocardiales</taxon>
        <taxon>Pseudonocardiaceae</taxon>
        <taxon>Pseudonocardia</taxon>
    </lineage>
</organism>
<reference evidence="1" key="1">
    <citation type="journal article" date="2014" name="Int. J. Syst. Evol. Microbiol.">
        <title>Complete genome sequence of Corynebacterium casei LMG S-19264T (=DSM 44701T), isolated from a smear-ripened cheese.</title>
        <authorList>
            <consortium name="US DOE Joint Genome Institute (JGI-PGF)"/>
            <person name="Walter F."/>
            <person name="Albersmeier A."/>
            <person name="Kalinowski J."/>
            <person name="Ruckert C."/>
        </authorList>
    </citation>
    <scope>NUCLEOTIDE SEQUENCE</scope>
    <source>
        <strain evidence="1">VKM Ac-1069</strain>
    </source>
</reference>
<dbReference type="Proteomes" id="UP001143463">
    <property type="component" value="Unassembled WGS sequence"/>
</dbReference>
<dbReference type="EMBL" id="BSFQ01000004">
    <property type="protein sequence ID" value="GLL10253.1"/>
    <property type="molecule type" value="Genomic_DNA"/>
</dbReference>
<keyword evidence="2" id="KW-1185">Reference proteome</keyword>
<comment type="caution">
    <text evidence="1">The sequence shown here is derived from an EMBL/GenBank/DDBJ whole genome shotgun (WGS) entry which is preliminary data.</text>
</comment>
<proteinExistence type="predicted"/>